<proteinExistence type="predicted"/>
<evidence type="ECO:0000313" key="2">
    <source>
        <dbReference type="Proteomes" id="UP001497535"/>
    </source>
</evidence>
<accession>A0ACB1B7B6</accession>
<name>A0ACB1B7B6_MELEN</name>
<evidence type="ECO:0000313" key="1">
    <source>
        <dbReference type="EMBL" id="CAK5121351.1"/>
    </source>
</evidence>
<dbReference type="EMBL" id="CAVMJV010000181">
    <property type="protein sequence ID" value="CAK5121351.1"/>
    <property type="molecule type" value="Genomic_DNA"/>
</dbReference>
<dbReference type="Proteomes" id="UP001497535">
    <property type="component" value="Unassembled WGS sequence"/>
</dbReference>
<protein>
    <submittedName>
        <fullName evidence="1">Uncharacterized protein</fullName>
    </submittedName>
</protein>
<sequence>MYRVIRNSETRFFWNTEAETPRIGKSGNPIFETEFSAPKKFLNPKADLTFLSTRDIPALCPGVLGKLTEAETRGTG</sequence>
<comment type="caution">
    <text evidence="1">The sequence shown here is derived from an EMBL/GenBank/DDBJ whole genome shotgun (WGS) entry which is preliminary data.</text>
</comment>
<organism evidence="1 2">
    <name type="scientific">Meloidogyne enterolobii</name>
    <name type="common">Root-knot nematode worm</name>
    <name type="synonym">Meloidogyne mayaguensis</name>
    <dbReference type="NCBI Taxonomy" id="390850"/>
    <lineage>
        <taxon>Eukaryota</taxon>
        <taxon>Metazoa</taxon>
        <taxon>Ecdysozoa</taxon>
        <taxon>Nematoda</taxon>
        <taxon>Chromadorea</taxon>
        <taxon>Rhabditida</taxon>
        <taxon>Tylenchina</taxon>
        <taxon>Tylenchomorpha</taxon>
        <taxon>Tylenchoidea</taxon>
        <taxon>Meloidogynidae</taxon>
        <taxon>Meloidogyninae</taxon>
        <taxon>Meloidogyne</taxon>
    </lineage>
</organism>
<gene>
    <name evidence="1" type="ORF">MENTE1834_LOCUS47008</name>
</gene>
<keyword evidence="2" id="KW-1185">Reference proteome</keyword>
<reference evidence="1" key="1">
    <citation type="submission" date="2023-11" db="EMBL/GenBank/DDBJ databases">
        <authorList>
            <person name="Poullet M."/>
        </authorList>
    </citation>
    <scope>NUCLEOTIDE SEQUENCE</scope>
    <source>
        <strain evidence="1">E1834</strain>
    </source>
</reference>